<reference evidence="1" key="1">
    <citation type="submission" date="2021-01" db="EMBL/GenBank/DDBJ databases">
        <title>Rhizobium sp. strain KVB221 16S ribosomal RNA gene Genome sequencing and assembly.</title>
        <authorList>
            <person name="Kang M."/>
        </authorList>
    </citation>
    <scope>NUCLEOTIDE SEQUENCE</scope>
    <source>
        <strain evidence="1">KVB221</strain>
    </source>
</reference>
<dbReference type="RefSeq" id="WP_201660750.1">
    <property type="nucleotide sequence ID" value="NZ_JAEQNC010000009.1"/>
</dbReference>
<accession>A0A936YS93</accession>
<organism evidence="1 2">
    <name type="scientific">Rhizobium setariae</name>
    <dbReference type="NCBI Taxonomy" id="2801340"/>
    <lineage>
        <taxon>Bacteria</taxon>
        <taxon>Pseudomonadati</taxon>
        <taxon>Pseudomonadota</taxon>
        <taxon>Alphaproteobacteria</taxon>
        <taxon>Hyphomicrobiales</taxon>
        <taxon>Rhizobiaceae</taxon>
        <taxon>Rhizobium/Agrobacterium group</taxon>
        <taxon>Rhizobium</taxon>
    </lineage>
</organism>
<dbReference type="Proteomes" id="UP000633219">
    <property type="component" value="Unassembled WGS sequence"/>
</dbReference>
<proteinExistence type="predicted"/>
<evidence type="ECO:0000313" key="2">
    <source>
        <dbReference type="Proteomes" id="UP000633219"/>
    </source>
</evidence>
<gene>
    <name evidence="1" type="ORF">JJB09_17145</name>
</gene>
<name>A0A936YS93_9HYPH</name>
<keyword evidence="2" id="KW-1185">Reference proteome</keyword>
<evidence type="ECO:0000313" key="1">
    <source>
        <dbReference type="EMBL" id="MBL0373751.1"/>
    </source>
</evidence>
<sequence length="112" mass="11136">MSTSLRLSAAAVSVIVISAVVGFELGAAMLPAMEVARAEISKGPGIASPASNSRENLKTRSIAGLLALDFAAHGVASANVAVANPIGPAPSDTRVAVHAMRSIVSACLIASN</sequence>
<protein>
    <submittedName>
        <fullName evidence="1">Uncharacterized protein</fullName>
    </submittedName>
</protein>
<dbReference type="EMBL" id="JAEQNC010000009">
    <property type="protein sequence ID" value="MBL0373751.1"/>
    <property type="molecule type" value="Genomic_DNA"/>
</dbReference>
<comment type="caution">
    <text evidence="1">The sequence shown here is derived from an EMBL/GenBank/DDBJ whole genome shotgun (WGS) entry which is preliminary data.</text>
</comment>
<dbReference type="AlphaFoldDB" id="A0A936YS93"/>